<evidence type="ECO:0000313" key="2">
    <source>
        <dbReference type="EMBL" id="CAE6912169.1"/>
    </source>
</evidence>
<evidence type="ECO:0000259" key="1">
    <source>
        <dbReference type="Pfam" id="PF06742"/>
    </source>
</evidence>
<dbReference type="PANTHER" id="PTHR36509">
    <property type="entry name" value="BLL3101 PROTEIN"/>
    <property type="match status" value="1"/>
</dbReference>
<dbReference type="SUPFAM" id="SSF160935">
    <property type="entry name" value="VPA0735-like"/>
    <property type="match status" value="1"/>
</dbReference>
<dbReference type="AlphaFoldDB" id="A0A9N8N2G2"/>
<keyword evidence="3" id="KW-1185">Reference proteome</keyword>
<dbReference type="RefSeq" id="WP_236078581.1">
    <property type="nucleotide sequence ID" value="NZ_CAJNBB010000009.1"/>
</dbReference>
<reference evidence="2" key="1">
    <citation type="submission" date="2021-02" db="EMBL/GenBank/DDBJ databases">
        <authorList>
            <person name="Vanwijnsberghe S."/>
        </authorList>
    </citation>
    <scope>NUCLEOTIDE SEQUENCE</scope>
    <source>
        <strain evidence="2">R-70211</strain>
    </source>
</reference>
<feature type="domain" description="DUF1214" evidence="1">
    <location>
        <begin position="36"/>
        <end position="122"/>
    </location>
</feature>
<evidence type="ECO:0000313" key="3">
    <source>
        <dbReference type="Proteomes" id="UP000675121"/>
    </source>
</evidence>
<comment type="caution">
    <text evidence="2">The sequence shown here is derived from an EMBL/GenBank/DDBJ whole genome shotgun (WGS) entry which is preliminary data.</text>
</comment>
<dbReference type="Gene3D" id="2.60.120.600">
    <property type="entry name" value="Domain of unknown function DUF1214, C-terminal domain"/>
    <property type="match status" value="1"/>
</dbReference>
<gene>
    <name evidence="2" type="ORF">R70211_03974</name>
</gene>
<dbReference type="PANTHER" id="PTHR36509:SF2">
    <property type="entry name" value="BLL3101 PROTEIN"/>
    <property type="match status" value="1"/>
</dbReference>
<proteinExistence type="predicted"/>
<dbReference type="InterPro" id="IPR010621">
    <property type="entry name" value="DUF1214"/>
</dbReference>
<accession>A0A9N8N2G2</accession>
<name>A0A9N8N2G2_9BURK</name>
<organism evidence="2 3">
    <name type="scientific">Paraburkholderia domus</name>
    <dbReference type="NCBI Taxonomy" id="2793075"/>
    <lineage>
        <taxon>Bacteria</taxon>
        <taxon>Pseudomonadati</taxon>
        <taxon>Pseudomonadota</taxon>
        <taxon>Betaproteobacteria</taxon>
        <taxon>Burkholderiales</taxon>
        <taxon>Burkholderiaceae</taxon>
        <taxon>Paraburkholderia</taxon>
    </lineage>
</organism>
<dbReference type="Pfam" id="PF06742">
    <property type="entry name" value="DUF1214"/>
    <property type="match status" value="1"/>
</dbReference>
<dbReference type="Proteomes" id="UP000675121">
    <property type="component" value="Unassembled WGS sequence"/>
</dbReference>
<protein>
    <recommendedName>
        <fullName evidence="1">DUF1214 domain-containing protein</fullName>
    </recommendedName>
</protein>
<dbReference type="InterPro" id="IPR037049">
    <property type="entry name" value="DUF1214_C_sf"/>
</dbReference>
<dbReference type="EMBL" id="CAJNAS010000011">
    <property type="protein sequence ID" value="CAE6912169.1"/>
    <property type="molecule type" value="Genomic_DNA"/>
</dbReference>
<sequence length="139" mass="14827">MNDHASIFVGTLVPSGHPLWPDSATASRGGLDDAVPPGGIPAQAFWSVSLYAVDKDGQFLAANPINRYQISSRTPGLVVNADGSVDIWLQAQRPMDAQAANWLPTPADGRHFTLFARAYEPTGSVLTGTFKMPPVELLP</sequence>